<dbReference type="PANTHER" id="PTHR48111:SF1">
    <property type="entry name" value="TWO-COMPONENT RESPONSE REGULATOR ORR33"/>
    <property type="match status" value="1"/>
</dbReference>
<feature type="domain" description="Response regulatory" evidence="10">
    <location>
        <begin position="152"/>
        <end position="269"/>
    </location>
</feature>
<evidence type="ECO:0000313" key="14">
    <source>
        <dbReference type="Proteomes" id="UP000807825"/>
    </source>
</evidence>
<dbReference type="InterPro" id="IPR000160">
    <property type="entry name" value="GGDEF_dom"/>
</dbReference>
<dbReference type="SUPFAM" id="SSF52172">
    <property type="entry name" value="CheY-like"/>
    <property type="match status" value="1"/>
</dbReference>
<dbReference type="Gene3D" id="3.30.70.270">
    <property type="match status" value="1"/>
</dbReference>
<name>A0A9D6Z468_9BACT</name>
<evidence type="ECO:0000256" key="6">
    <source>
        <dbReference type="PROSITE-ProRule" id="PRU00023"/>
    </source>
</evidence>
<dbReference type="CDD" id="cd17574">
    <property type="entry name" value="REC_OmpR"/>
    <property type="match status" value="1"/>
</dbReference>
<dbReference type="GO" id="GO:0005829">
    <property type="term" value="C:cytosol"/>
    <property type="evidence" value="ECO:0007669"/>
    <property type="project" value="TreeGrafter"/>
</dbReference>
<dbReference type="GO" id="GO:0000156">
    <property type="term" value="F:phosphorelay response regulator activity"/>
    <property type="evidence" value="ECO:0007669"/>
    <property type="project" value="TreeGrafter"/>
</dbReference>
<keyword evidence="4" id="KW-0238">DNA-binding</keyword>
<dbReference type="InterPro" id="IPR043128">
    <property type="entry name" value="Rev_trsase/Diguanyl_cyclase"/>
</dbReference>
<dbReference type="SMART" id="SM00267">
    <property type="entry name" value="GGDEF"/>
    <property type="match status" value="1"/>
</dbReference>
<dbReference type="SUPFAM" id="SSF55073">
    <property type="entry name" value="Nucleotide cyclase"/>
    <property type="match status" value="1"/>
</dbReference>
<keyword evidence="6" id="KW-0040">ANK repeat</keyword>
<dbReference type="InterPro" id="IPR002110">
    <property type="entry name" value="Ankyrin_rpt"/>
</dbReference>
<dbReference type="PROSITE" id="PS50088">
    <property type="entry name" value="ANK_REPEAT"/>
    <property type="match status" value="1"/>
</dbReference>
<comment type="caution">
    <text evidence="13">The sequence shown here is derived from an EMBL/GenBank/DDBJ whole genome shotgun (WGS) entry which is preliminary data.</text>
</comment>
<gene>
    <name evidence="13" type="ORF">HY912_00295</name>
</gene>
<dbReference type="AlphaFoldDB" id="A0A9D6Z468"/>
<organism evidence="13 14">
    <name type="scientific">Desulfomonile tiedjei</name>
    <dbReference type="NCBI Taxonomy" id="2358"/>
    <lineage>
        <taxon>Bacteria</taxon>
        <taxon>Pseudomonadati</taxon>
        <taxon>Thermodesulfobacteriota</taxon>
        <taxon>Desulfomonilia</taxon>
        <taxon>Desulfomonilales</taxon>
        <taxon>Desulfomonilaceae</taxon>
        <taxon>Desulfomonile</taxon>
    </lineage>
</organism>
<dbReference type="SMART" id="SM00448">
    <property type="entry name" value="REC"/>
    <property type="match status" value="1"/>
</dbReference>
<evidence type="ECO:0000256" key="9">
    <source>
        <dbReference type="SAM" id="Coils"/>
    </source>
</evidence>
<proteinExistence type="predicted"/>
<dbReference type="Pfam" id="PF12796">
    <property type="entry name" value="Ank_2"/>
    <property type="match status" value="1"/>
</dbReference>
<evidence type="ECO:0000259" key="11">
    <source>
        <dbReference type="PROSITE" id="PS50887"/>
    </source>
</evidence>
<dbReference type="GO" id="GO:0000976">
    <property type="term" value="F:transcription cis-regulatory region binding"/>
    <property type="evidence" value="ECO:0007669"/>
    <property type="project" value="TreeGrafter"/>
</dbReference>
<dbReference type="SMART" id="SM00248">
    <property type="entry name" value="ANK"/>
    <property type="match status" value="3"/>
</dbReference>
<evidence type="ECO:0000256" key="2">
    <source>
        <dbReference type="ARBA" id="ARBA00023012"/>
    </source>
</evidence>
<dbReference type="GO" id="GO:0004672">
    <property type="term" value="F:protein kinase activity"/>
    <property type="evidence" value="ECO:0007669"/>
    <property type="project" value="UniProtKB-ARBA"/>
</dbReference>
<dbReference type="Gene3D" id="6.10.250.690">
    <property type="match status" value="1"/>
</dbReference>
<dbReference type="PROSITE" id="PS50887">
    <property type="entry name" value="GGDEF"/>
    <property type="match status" value="1"/>
</dbReference>
<evidence type="ECO:0000256" key="4">
    <source>
        <dbReference type="ARBA" id="ARBA00023125"/>
    </source>
</evidence>
<evidence type="ECO:0000256" key="1">
    <source>
        <dbReference type="ARBA" id="ARBA00022553"/>
    </source>
</evidence>
<dbReference type="InterPro" id="IPR011006">
    <property type="entry name" value="CheY-like_superfamily"/>
</dbReference>
<dbReference type="InterPro" id="IPR039420">
    <property type="entry name" value="WalR-like"/>
</dbReference>
<dbReference type="InterPro" id="IPR029787">
    <property type="entry name" value="Nucleotide_cyclase"/>
</dbReference>
<reference evidence="13" key="1">
    <citation type="submission" date="2020-07" db="EMBL/GenBank/DDBJ databases">
        <title>Huge and variable diversity of episymbiotic CPR bacteria and DPANN archaea in groundwater ecosystems.</title>
        <authorList>
            <person name="He C.Y."/>
            <person name="Keren R."/>
            <person name="Whittaker M."/>
            <person name="Farag I.F."/>
            <person name="Doudna J."/>
            <person name="Cate J.H.D."/>
            <person name="Banfield J.F."/>
        </authorList>
    </citation>
    <scope>NUCLEOTIDE SEQUENCE</scope>
    <source>
        <strain evidence="13">NC_groundwater_1664_Pr3_B-0.1um_52_9</strain>
    </source>
</reference>
<dbReference type="GO" id="GO:0032993">
    <property type="term" value="C:protein-DNA complex"/>
    <property type="evidence" value="ECO:0007669"/>
    <property type="project" value="TreeGrafter"/>
</dbReference>
<dbReference type="PROSITE" id="PS50110">
    <property type="entry name" value="RESPONSE_REGULATORY"/>
    <property type="match status" value="1"/>
</dbReference>
<dbReference type="GO" id="GO:0006355">
    <property type="term" value="P:regulation of DNA-templated transcription"/>
    <property type="evidence" value="ECO:0007669"/>
    <property type="project" value="TreeGrafter"/>
</dbReference>
<keyword evidence="3" id="KW-0805">Transcription regulation</keyword>
<dbReference type="SUPFAM" id="SSF47226">
    <property type="entry name" value="Histidine-containing phosphotransfer domain, HPT domain"/>
    <property type="match status" value="1"/>
</dbReference>
<keyword evidence="2" id="KW-0902">Two-component regulatory system</keyword>
<dbReference type="InterPro" id="IPR001789">
    <property type="entry name" value="Sig_transdc_resp-reg_receiver"/>
</dbReference>
<comment type="caution">
    <text evidence="7">Lacks conserved residue(s) required for the propagation of feature annotation.</text>
</comment>
<dbReference type="Proteomes" id="UP000807825">
    <property type="component" value="Unassembled WGS sequence"/>
</dbReference>
<evidence type="ECO:0000259" key="10">
    <source>
        <dbReference type="PROSITE" id="PS50110"/>
    </source>
</evidence>
<dbReference type="Gene3D" id="1.25.40.20">
    <property type="entry name" value="Ankyrin repeat-containing domain"/>
    <property type="match status" value="1"/>
</dbReference>
<dbReference type="InterPro" id="IPR008207">
    <property type="entry name" value="Sig_transdc_His_kin_Hpt_dom"/>
</dbReference>
<dbReference type="Pfam" id="PF00990">
    <property type="entry name" value="GGDEF"/>
    <property type="match status" value="1"/>
</dbReference>
<feature type="domain" description="GGDEF" evidence="11">
    <location>
        <begin position="314"/>
        <end position="448"/>
    </location>
</feature>
<dbReference type="EMBL" id="JACRDE010000010">
    <property type="protein sequence ID" value="MBI5247906.1"/>
    <property type="molecule type" value="Genomic_DNA"/>
</dbReference>
<feature type="coiled-coil region" evidence="9">
    <location>
        <begin position="120"/>
        <end position="147"/>
    </location>
</feature>
<sequence>MGPSKPANPEDALPAIEKIVPDLDLQNGEHDVHRPAKEFNRDDFMAKMFHDVDLAREVAGLFLSYTPEIMTAIREALLRKDASAVAITAQSLKGSVANIGAEQALGIATELEHLGHAGNLVDAEKTFRRLESVVENLRKNLASISRDAQPWRMLIADDDPVSRRMLQATLMKWGHDPIVTSDGTSALRILLGPDAPRMAILDWMMPGLYGVEICRELRKRVKSDYIYVILLTGKDKTDDIIEGLDAGADDYMVKPFDPYELKARVREGFRMLDRLKGPISDVSESPGALTDFLGREGILVLLKREIAKLVNNPIPVSAIMVRLDGFDLIRDDFGQNAVNSALREIAWLARSAARDGDFIGRYSEDKLLLVLPGCDRGQAETLGKKLRSSLESCVVQSNDVTVPVTACLGVTSVLPSARVNVEHIISATESALKQAHTKGPNQYGFALVESEAAEVVQEKKKPISKLELELIIASRSGDLPRVKRLISSGAQVNACDNKGNTALMEAAFFKYPEVVRLLLEKGADVTIHNNGGETALTEAIRAGQTEVVELLLPKFTASDIKEDSALLYKALLEASSYGKTQVVKLVKSYLLAHGYIRATKK</sequence>
<keyword evidence="9" id="KW-0175">Coiled coil</keyword>
<evidence type="ECO:0000256" key="3">
    <source>
        <dbReference type="ARBA" id="ARBA00023015"/>
    </source>
</evidence>
<evidence type="ECO:0000256" key="8">
    <source>
        <dbReference type="PROSITE-ProRule" id="PRU00169"/>
    </source>
</evidence>
<evidence type="ECO:0000259" key="12">
    <source>
        <dbReference type="PROSITE" id="PS50894"/>
    </source>
</evidence>
<keyword evidence="5" id="KW-0804">Transcription</keyword>
<feature type="domain" description="HPt" evidence="12">
    <location>
        <begin position="51"/>
        <end position="151"/>
    </location>
</feature>
<dbReference type="Pfam" id="PF01627">
    <property type="entry name" value="Hpt"/>
    <property type="match status" value="1"/>
</dbReference>
<dbReference type="NCBIfam" id="TIGR00254">
    <property type="entry name" value="GGDEF"/>
    <property type="match status" value="1"/>
</dbReference>
<dbReference type="Gene3D" id="3.40.50.2300">
    <property type="match status" value="1"/>
</dbReference>
<keyword evidence="1 8" id="KW-0597">Phosphoprotein</keyword>
<dbReference type="InterPro" id="IPR036641">
    <property type="entry name" value="HPT_dom_sf"/>
</dbReference>
<evidence type="ECO:0000256" key="5">
    <source>
        <dbReference type="ARBA" id="ARBA00023163"/>
    </source>
</evidence>
<feature type="repeat" description="ANK" evidence="6">
    <location>
        <begin position="498"/>
        <end position="530"/>
    </location>
</feature>
<dbReference type="Gene3D" id="1.20.120.160">
    <property type="entry name" value="HPT domain"/>
    <property type="match status" value="1"/>
</dbReference>
<accession>A0A9D6Z468</accession>
<dbReference type="SUPFAM" id="SSF48403">
    <property type="entry name" value="Ankyrin repeat"/>
    <property type="match status" value="1"/>
</dbReference>
<feature type="modified residue" description="4-aspartylphosphate" evidence="8">
    <location>
        <position position="202"/>
    </location>
</feature>
<dbReference type="PANTHER" id="PTHR48111">
    <property type="entry name" value="REGULATOR OF RPOS"/>
    <property type="match status" value="1"/>
</dbReference>
<dbReference type="InterPro" id="IPR036770">
    <property type="entry name" value="Ankyrin_rpt-contain_sf"/>
</dbReference>
<dbReference type="PROSITE" id="PS50297">
    <property type="entry name" value="ANK_REP_REGION"/>
    <property type="match status" value="1"/>
</dbReference>
<evidence type="ECO:0000313" key="13">
    <source>
        <dbReference type="EMBL" id="MBI5247906.1"/>
    </source>
</evidence>
<dbReference type="CDD" id="cd01949">
    <property type="entry name" value="GGDEF"/>
    <property type="match status" value="1"/>
</dbReference>
<dbReference type="PROSITE" id="PS50894">
    <property type="entry name" value="HPT"/>
    <property type="match status" value="1"/>
</dbReference>
<evidence type="ECO:0000256" key="7">
    <source>
        <dbReference type="PROSITE-ProRule" id="PRU00110"/>
    </source>
</evidence>
<protein>
    <submittedName>
        <fullName evidence="13">Response regulator</fullName>
    </submittedName>
</protein>
<dbReference type="Pfam" id="PF00072">
    <property type="entry name" value="Response_reg"/>
    <property type="match status" value="1"/>
</dbReference>